<reference evidence="2 3" key="1">
    <citation type="submission" date="2020-08" db="EMBL/GenBank/DDBJ databases">
        <title>Acidobacteriota in marine sediments use diverse sulfur dissimilation pathways.</title>
        <authorList>
            <person name="Wasmund K."/>
        </authorList>
    </citation>
    <scope>NUCLEOTIDE SEQUENCE [LARGE SCALE GENOMIC DNA]</scope>
    <source>
        <strain evidence="2">MAG AM4</strain>
    </source>
</reference>
<name>A0A8J6Y898_9BACT</name>
<dbReference type="InterPro" id="IPR007433">
    <property type="entry name" value="DUF481"/>
</dbReference>
<feature type="chain" id="PRO_5035267627" evidence="1">
    <location>
        <begin position="26"/>
        <end position="275"/>
    </location>
</feature>
<dbReference type="EMBL" id="JACXWD010000020">
    <property type="protein sequence ID" value="MBD3868021.1"/>
    <property type="molecule type" value="Genomic_DNA"/>
</dbReference>
<evidence type="ECO:0000256" key="1">
    <source>
        <dbReference type="SAM" id="SignalP"/>
    </source>
</evidence>
<dbReference type="Pfam" id="PF04338">
    <property type="entry name" value="DUF481"/>
    <property type="match status" value="1"/>
</dbReference>
<evidence type="ECO:0000313" key="3">
    <source>
        <dbReference type="Proteomes" id="UP000648239"/>
    </source>
</evidence>
<sequence>MKFFKIITVTSVLALAITASLPLLAEEGAEEKSWSNTTELSLVNTTGNSETSNFAITNKYATAIGKGTFNLDFDALRTETTTRVVQNIGGVLVVDETTAVSAEAYKLNGQYNRPITERLNWYARAGWYRDEFAGIDNSYAAGAGIGYVFFTDDSHTLKGEIGLGYVQEKFIDGTDTDFAELRGFLAYHRELSPTSKLFSELEILENLDETSDVRANGLIGVSANLSNRIALAVSYALKYDAEPPTLTLVDAGFPDVLFEFDDLDTTLKASLVINF</sequence>
<dbReference type="Proteomes" id="UP000648239">
    <property type="component" value="Unassembled WGS sequence"/>
</dbReference>
<comment type="caution">
    <text evidence="2">The sequence shown here is derived from an EMBL/GenBank/DDBJ whole genome shotgun (WGS) entry which is preliminary data.</text>
</comment>
<dbReference type="AlphaFoldDB" id="A0A8J6Y898"/>
<keyword evidence="1" id="KW-0732">Signal</keyword>
<proteinExistence type="predicted"/>
<gene>
    <name evidence="2" type="ORF">IFK94_07845</name>
</gene>
<accession>A0A8J6Y898</accession>
<evidence type="ECO:0000313" key="2">
    <source>
        <dbReference type="EMBL" id="MBD3868021.1"/>
    </source>
</evidence>
<organism evidence="2 3">
    <name type="scientific">Candidatus Polarisedimenticola svalbardensis</name>
    <dbReference type="NCBI Taxonomy" id="2886004"/>
    <lineage>
        <taxon>Bacteria</taxon>
        <taxon>Pseudomonadati</taxon>
        <taxon>Acidobacteriota</taxon>
        <taxon>Candidatus Polarisedimenticolia</taxon>
        <taxon>Candidatus Polarisedimenticolales</taxon>
        <taxon>Candidatus Polarisedimenticolaceae</taxon>
        <taxon>Candidatus Polarisedimenticola</taxon>
    </lineage>
</organism>
<protein>
    <submittedName>
        <fullName evidence="2">DUF481 domain-containing protein</fullName>
    </submittedName>
</protein>
<feature type="signal peptide" evidence="1">
    <location>
        <begin position="1"/>
        <end position="25"/>
    </location>
</feature>